<protein>
    <submittedName>
        <fullName evidence="1">Uncharacterized protein</fullName>
    </submittedName>
</protein>
<name>A0A848MY53_ENTMU</name>
<sequence>MSVGLFKYDGDIYEVNSEVILSENISSQSFYERYWEKAIEELGIKYIQDGSEFDNTKLEVIMEELDLLKKWATANLQGEKQEYMIARIENLEEVIPSSFISEQDILYIF</sequence>
<gene>
    <name evidence="1" type="ORF">HI921_15135</name>
</gene>
<dbReference type="RefSeq" id="WP_169059243.1">
    <property type="nucleotide sequence ID" value="NZ_JABCAG010000087.1"/>
</dbReference>
<evidence type="ECO:0000313" key="1">
    <source>
        <dbReference type="EMBL" id="NMP59774.1"/>
    </source>
</evidence>
<proteinExistence type="predicted"/>
<dbReference type="Proteomes" id="UP000557857">
    <property type="component" value="Unassembled WGS sequence"/>
</dbReference>
<reference evidence="1 2" key="1">
    <citation type="submission" date="2020-04" db="EMBL/GenBank/DDBJ databases">
        <authorList>
            <person name="Abaymova A."/>
            <person name="Teymurazov M."/>
            <person name="Tazyna O."/>
            <person name="Chatushin Y."/>
            <person name="Svetoch E."/>
            <person name="Pereligyn V."/>
            <person name="Pohylenko V."/>
            <person name="Platonov M."/>
            <person name="Kartsev N."/>
            <person name="Skryabin Y."/>
            <person name="Sizova A."/>
            <person name="Solomentsev V."/>
            <person name="Kislichkina A."/>
            <person name="Bogun A."/>
        </authorList>
    </citation>
    <scope>NUCLEOTIDE SEQUENCE [LARGE SCALE GENOMIC DNA]</scope>
    <source>
        <strain evidence="2">SCPM-O-B-8398 (E28)</strain>
    </source>
</reference>
<dbReference type="AlphaFoldDB" id="A0A848MY53"/>
<dbReference type="EMBL" id="JABCAG010000087">
    <property type="protein sequence ID" value="NMP59774.1"/>
    <property type="molecule type" value="Genomic_DNA"/>
</dbReference>
<organism evidence="1 2">
    <name type="scientific">Enterococcus mundtii</name>
    <dbReference type="NCBI Taxonomy" id="53346"/>
    <lineage>
        <taxon>Bacteria</taxon>
        <taxon>Bacillati</taxon>
        <taxon>Bacillota</taxon>
        <taxon>Bacilli</taxon>
        <taxon>Lactobacillales</taxon>
        <taxon>Enterococcaceae</taxon>
        <taxon>Enterococcus</taxon>
    </lineage>
</organism>
<evidence type="ECO:0000313" key="2">
    <source>
        <dbReference type="Proteomes" id="UP000557857"/>
    </source>
</evidence>
<accession>A0A848MY53</accession>
<comment type="caution">
    <text evidence="1">The sequence shown here is derived from an EMBL/GenBank/DDBJ whole genome shotgun (WGS) entry which is preliminary data.</text>
</comment>